<dbReference type="AlphaFoldDB" id="A0AAQ4FEV5"/>
<comment type="caution">
    <text evidence="1">The sequence shown here is derived from an EMBL/GenBank/DDBJ whole genome shotgun (WGS) entry which is preliminary data.</text>
</comment>
<dbReference type="InterPro" id="IPR020987">
    <property type="entry name" value="Centromere_Cenp-M"/>
</dbReference>
<dbReference type="InterPro" id="IPR027417">
    <property type="entry name" value="P-loop_NTPase"/>
</dbReference>
<evidence type="ECO:0000313" key="1">
    <source>
        <dbReference type="EMBL" id="KAK8785245.1"/>
    </source>
</evidence>
<dbReference type="Proteomes" id="UP001321473">
    <property type="component" value="Unassembled WGS sequence"/>
</dbReference>
<dbReference type="Gene3D" id="3.40.50.300">
    <property type="entry name" value="P-loop containing nucleotide triphosphate hydrolases"/>
    <property type="match status" value="1"/>
</dbReference>
<evidence type="ECO:0008006" key="3">
    <source>
        <dbReference type="Google" id="ProtNLM"/>
    </source>
</evidence>
<reference evidence="1 2" key="1">
    <citation type="journal article" date="2023" name="Arcadia Sci">
        <title>De novo assembly of a long-read Amblyomma americanum tick genome.</title>
        <authorList>
            <person name="Chou S."/>
            <person name="Poskanzer K.E."/>
            <person name="Rollins M."/>
            <person name="Thuy-Boun P.S."/>
        </authorList>
    </citation>
    <scope>NUCLEOTIDE SEQUENCE [LARGE SCALE GENOMIC DNA]</scope>
    <source>
        <strain evidence="1">F_SG_1</strain>
        <tissue evidence="1">Salivary glands</tissue>
    </source>
</reference>
<dbReference type="EMBL" id="JARKHS020003740">
    <property type="protein sequence ID" value="KAK8785245.1"/>
    <property type="molecule type" value="Genomic_DNA"/>
</dbReference>
<dbReference type="Pfam" id="PF11111">
    <property type="entry name" value="CENP-M"/>
    <property type="match status" value="1"/>
</dbReference>
<sequence length="187" mass="20771">MSSVTIPTEKELRERPFVTLNFVVVGGSPSHRHDLCQQLVALSAESEFLHCTAASFGSVEELAKGASKITENVLCVVVVDMTSVLDCESLEKWLVGLHKLQFFGKVCIAIYNVHRASERICSTEFIHAVRTKHRPTPIFFHGPDKAKWHVLAASILRWGEIAAGLRGEVTVQYLETVIKQPDDAEDT</sequence>
<evidence type="ECO:0000313" key="2">
    <source>
        <dbReference type="Proteomes" id="UP001321473"/>
    </source>
</evidence>
<protein>
    <recommendedName>
        <fullName evidence="3">Centromere protein M</fullName>
    </recommendedName>
</protein>
<organism evidence="1 2">
    <name type="scientific">Amblyomma americanum</name>
    <name type="common">Lone star tick</name>
    <dbReference type="NCBI Taxonomy" id="6943"/>
    <lineage>
        <taxon>Eukaryota</taxon>
        <taxon>Metazoa</taxon>
        <taxon>Ecdysozoa</taxon>
        <taxon>Arthropoda</taxon>
        <taxon>Chelicerata</taxon>
        <taxon>Arachnida</taxon>
        <taxon>Acari</taxon>
        <taxon>Parasitiformes</taxon>
        <taxon>Ixodida</taxon>
        <taxon>Ixodoidea</taxon>
        <taxon>Ixodidae</taxon>
        <taxon>Amblyomminae</taxon>
        <taxon>Amblyomma</taxon>
    </lineage>
</organism>
<accession>A0AAQ4FEV5</accession>
<keyword evidence="2" id="KW-1185">Reference proteome</keyword>
<proteinExistence type="predicted"/>
<name>A0AAQ4FEV5_AMBAM</name>
<gene>
    <name evidence="1" type="ORF">V5799_008385</name>
</gene>